<dbReference type="CDD" id="cd00130">
    <property type="entry name" value="PAS"/>
    <property type="match status" value="1"/>
</dbReference>
<organism evidence="7 8">
    <name type="scientific">Dactylosporangium maewongense</name>
    <dbReference type="NCBI Taxonomy" id="634393"/>
    <lineage>
        <taxon>Bacteria</taxon>
        <taxon>Bacillati</taxon>
        <taxon>Actinomycetota</taxon>
        <taxon>Actinomycetes</taxon>
        <taxon>Micromonosporales</taxon>
        <taxon>Micromonosporaceae</taxon>
        <taxon>Dactylosporangium</taxon>
    </lineage>
</organism>
<protein>
    <recommendedName>
        <fullName evidence="2">histidine kinase</fullName>
        <ecNumber evidence="2">2.7.13.3</ecNumber>
    </recommendedName>
</protein>
<evidence type="ECO:0000256" key="2">
    <source>
        <dbReference type="ARBA" id="ARBA00012438"/>
    </source>
</evidence>
<dbReference type="Pfam" id="PF02518">
    <property type="entry name" value="HATPase_c"/>
    <property type="match status" value="1"/>
</dbReference>
<keyword evidence="4" id="KW-0902">Two-component regulatory system</keyword>
<dbReference type="InterPro" id="IPR035965">
    <property type="entry name" value="PAS-like_dom_sf"/>
</dbReference>
<dbReference type="PROSITE" id="PS50109">
    <property type="entry name" value="HIS_KIN"/>
    <property type="match status" value="1"/>
</dbReference>
<sequence>MAGIGGRLGSVARLAAVRRARDDSAGWRPIIDHVVELTAAATGLPVALASFITADRQAVLGATGVDGVAAGYELPLTVSLCGHVVASDLPMIVADAVADERFTGSDAVRLHGIRGYAGFPVRDDDGSILAVVAVAAHRPVDWSAEQLRCLDHAARVLAALMTGTHAADVAARTNAQRQRAFLHALLECLDTGVAACDEQGRLVLLNRALRDFLTGSEGYEDSPPEQWADLFHVTHPDGRLFAADEMPLVRALCGQTVRSDDQIIPDRRGRPRRYTVNATPITDRDGRRLGAVAAVHDVTDQRRAERFRRCELAVARTLPAATDLEAAGRAVLAAVGETLGWPYAELWLFDPLTDVMRPAAAWTRDGPGLPMPAHLPTGAGLAGVAWTEQQPVWVEDIRAGGLFAADELEQVFERFHRSSRVRDLGIPGTGLGLPASRLIVHRHHGTITLRPTPGGGVTATVRLPLDQPPNGL</sequence>
<dbReference type="InterPro" id="IPR013656">
    <property type="entry name" value="PAS_4"/>
</dbReference>
<name>A0ABP4P150_9ACTN</name>
<evidence type="ECO:0000313" key="7">
    <source>
        <dbReference type="EMBL" id="GAA1571815.1"/>
    </source>
</evidence>
<dbReference type="NCBIfam" id="TIGR00229">
    <property type="entry name" value="sensory_box"/>
    <property type="match status" value="1"/>
</dbReference>
<dbReference type="InterPro" id="IPR036890">
    <property type="entry name" value="HATPase_C_sf"/>
</dbReference>
<dbReference type="InterPro" id="IPR029016">
    <property type="entry name" value="GAF-like_dom_sf"/>
</dbReference>
<dbReference type="Pfam" id="PF08448">
    <property type="entry name" value="PAS_4"/>
    <property type="match status" value="1"/>
</dbReference>
<dbReference type="Proteomes" id="UP001501470">
    <property type="component" value="Unassembled WGS sequence"/>
</dbReference>
<gene>
    <name evidence="7" type="ORF">GCM10009827_112240</name>
</gene>
<reference evidence="8" key="1">
    <citation type="journal article" date="2019" name="Int. J. Syst. Evol. Microbiol.">
        <title>The Global Catalogue of Microorganisms (GCM) 10K type strain sequencing project: providing services to taxonomists for standard genome sequencing and annotation.</title>
        <authorList>
            <consortium name="The Broad Institute Genomics Platform"/>
            <consortium name="The Broad Institute Genome Sequencing Center for Infectious Disease"/>
            <person name="Wu L."/>
            <person name="Ma J."/>
        </authorList>
    </citation>
    <scope>NUCLEOTIDE SEQUENCE [LARGE SCALE GENOMIC DNA]</scope>
    <source>
        <strain evidence="8">JCM 15933</strain>
    </source>
</reference>
<accession>A0ABP4P150</accession>
<dbReference type="EC" id="2.7.13.3" evidence="2"/>
<dbReference type="InterPro" id="IPR004358">
    <property type="entry name" value="Sig_transdc_His_kin-like_C"/>
</dbReference>
<dbReference type="PRINTS" id="PR00344">
    <property type="entry name" value="BCTRLSENSOR"/>
</dbReference>
<dbReference type="Gene3D" id="3.30.565.10">
    <property type="entry name" value="Histidine kinase-like ATPase, C-terminal domain"/>
    <property type="match status" value="1"/>
</dbReference>
<dbReference type="PANTHER" id="PTHR43102:SF2">
    <property type="entry name" value="GAF DOMAIN-CONTAINING PROTEIN"/>
    <property type="match status" value="1"/>
</dbReference>
<keyword evidence="3" id="KW-0808">Transferase</keyword>
<keyword evidence="3" id="KW-0418">Kinase</keyword>
<feature type="domain" description="PAC" evidence="6">
    <location>
        <begin position="257"/>
        <end position="310"/>
    </location>
</feature>
<comment type="caution">
    <text evidence="7">The sequence shown here is derived from an EMBL/GenBank/DDBJ whole genome shotgun (WGS) entry which is preliminary data.</text>
</comment>
<evidence type="ECO:0000313" key="8">
    <source>
        <dbReference type="Proteomes" id="UP001501470"/>
    </source>
</evidence>
<evidence type="ECO:0000256" key="3">
    <source>
        <dbReference type="ARBA" id="ARBA00022777"/>
    </source>
</evidence>
<proteinExistence type="predicted"/>
<dbReference type="PANTHER" id="PTHR43102">
    <property type="entry name" value="SLR1143 PROTEIN"/>
    <property type="match status" value="1"/>
</dbReference>
<dbReference type="Gene3D" id="3.30.450.40">
    <property type="match status" value="1"/>
</dbReference>
<feature type="domain" description="Histidine kinase" evidence="5">
    <location>
        <begin position="400"/>
        <end position="467"/>
    </location>
</feature>
<evidence type="ECO:0000259" key="6">
    <source>
        <dbReference type="PROSITE" id="PS50113"/>
    </source>
</evidence>
<dbReference type="InterPro" id="IPR000700">
    <property type="entry name" value="PAS-assoc_C"/>
</dbReference>
<keyword evidence="8" id="KW-1185">Reference proteome</keyword>
<dbReference type="InterPro" id="IPR005467">
    <property type="entry name" value="His_kinase_dom"/>
</dbReference>
<dbReference type="EMBL" id="BAAAQD010000047">
    <property type="protein sequence ID" value="GAA1571815.1"/>
    <property type="molecule type" value="Genomic_DNA"/>
</dbReference>
<dbReference type="InterPro" id="IPR000014">
    <property type="entry name" value="PAS"/>
</dbReference>
<dbReference type="SUPFAM" id="SSF55874">
    <property type="entry name" value="ATPase domain of HSP90 chaperone/DNA topoisomerase II/histidine kinase"/>
    <property type="match status" value="1"/>
</dbReference>
<dbReference type="RefSeq" id="WP_344514513.1">
    <property type="nucleotide sequence ID" value="NZ_BAAAQD010000047.1"/>
</dbReference>
<evidence type="ECO:0000259" key="5">
    <source>
        <dbReference type="PROSITE" id="PS50109"/>
    </source>
</evidence>
<dbReference type="SUPFAM" id="SSF55785">
    <property type="entry name" value="PYP-like sensor domain (PAS domain)"/>
    <property type="match status" value="1"/>
</dbReference>
<dbReference type="PROSITE" id="PS50113">
    <property type="entry name" value="PAC"/>
    <property type="match status" value="1"/>
</dbReference>
<dbReference type="InterPro" id="IPR003018">
    <property type="entry name" value="GAF"/>
</dbReference>
<evidence type="ECO:0000256" key="4">
    <source>
        <dbReference type="ARBA" id="ARBA00023012"/>
    </source>
</evidence>
<dbReference type="SUPFAM" id="SSF55781">
    <property type="entry name" value="GAF domain-like"/>
    <property type="match status" value="2"/>
</dbReference>
<dbReference type="Pfam" id="PF01590">
    <property type="entry name" value="GAF"/>
    <property type="match status" value="1"/>
</dbReference>
<dbReference type="Gene3D" id="3.30.450.20">
    <property type="entry name" value="PAS domain"/>
    <property type="match status" value="1"/>
</dbReference>
<comment type="catalytic activity">
    <reaction evidence="1">
        <text>ATP + protein L-histidine = ADP + protein N-phospho-L-histidine.</text>
        <dbReference type="EC" id="2.7.13.3"/>
    </reaction>
</comment>
<evidence type="ECO:0000256" key="1">
    <source>
        <dbReference type="ARBA" id="ARBA00000085"/>
    </source>
</evidence>
<dbReference type="InterPro" id="IPR003594">
    <property type="entry name" value="HATPase_dom"/>
</dbReference>